<dbReference type="Pfam" id="PF19501">
    <property type="entry name" value="PcRGLX_1st"/>
    <property type="match status" value="1"/>
</dbReference>
<evidence type="ECO:0000313" key="6">
    <source>
        <dbReference type="EMBL" id="MDR7341025.1"/>
    </source>
</evidence>
<dbReference type="EMBL" id="JAPZVQ010000001">
    <property type="protein sequence ID" value="MDA1383981.1"/>
    <property type="molecule type" value="Genomic_DNA"/>
</dbReference>
<feature type="region of interest" description="Disordered" evidence="1">
    <location>
        <begin position="91"/>
        <end position="135"/>
    </location>
</feature>
<evidence type="ECO:0000313" key="7">
    <source>
        <dbReference type="Proteomes" id="UP001145799"/>
    </source>
</evidence>
<evidence type="ECO:0000259" key="3">
    <source>
        <dbReference type="Pfam" id="PF21345"/>
    </source>
</evidence>
<evidence type="ECO:0000313" key="5">
    <source>
        <dbReference type="EMBL" id="MDA1383981.1"/>
    </source>
</evidence>
<dbReference type="Proteomes" id="UP001183604">
    <property type="component" value="Unassembled WGS sequence"/>
</dbReference>
<protein>
    <recommendedName>
        <fullName evidence="9">Tat pathway signal sequence domain protein</fullName>
    </recommendedName>
</protein>
<accession>A0A9X3PHU8</accession>
<organism evidence="5 7">
    <name type="scientific">Glycomyces lechevalierae</name>
    <dbReference type="NCBI Taxonomy" id="256034"/>
    <lineage>
        <taxon>Bacteria</taxon>
        <taxon>Bacillati</taxon>
        <taxon>Actinomycetota</taxon>
        <taxon>Actinomycetes</taxon>
        <taxon>Glycomycetales</taxon>
        <taxon>Glycomycetaceae</taxon>
        <taxon>Glycomyces</taxon>
    </lineage>
</organism>
<dbReference type="InterPro" id="IPR048330">
    <property type="entry name" value="PcRGLX/YetA_2nd"/>
</dbReference>
<comment type="caution">
    <text evidence="5">The sequence shown here is derived from an EMBL/GenBank/DDBJ whole genome shotgun (WGS) entry which is preliminary data.</text>
</comment>
<feature type="domain" description="PcRGLX/YetA-like N-terminal RIFT barrel" evidence="2">
    <location>
        <begin position="6"/>
        <end position="85"/>
    </location>
</feature>
<evidence type="ECO:0008006" key="9">
    <source>
        <dbReference type="Google" id="ProtNLM"/>
    </source>
</evidence>
<dbReference type="EMBL" id="JAVDYD010000001">
    <property type="protein sequence ID" value="MDR7341025.1"/>
    <property type="molecule type" value="Genomic_DNA"/>
</dbReference>
<feature type="domain" description="PcRGLX/YetA-like central beta-sandwich" evidence="3">
    <location>
        <begin position="151"/>
        <end position="499"/>
    </location>
</feature>
<evidence type="ECO:0000259" key="4">
    <source>
        <dbReference type="Pfam" id="PF21346"/>
    </source>
</evidence>
<gene>
    <name evidence="6" type="ORF">J2S69_004744</name>
    <name evidence="5" type="ORF">O2L01_03200</name>
</gene>
<dbReference type="InterPro" id="IPR048331">
    <property type="entry name" value="PcRGLX/YetA_3rd"/>
</dbReference>
<dbReference type="RefSeq" id="WP_270120340.1">
    <property type="nucleotide sequence ID" value="NZ_BAAAOM010000001.1"/>
</dbReference>
<proteinExistence type="predicted"/>
<dbReference type="Pfam" id="PF21346">
    <property type="entry name" value="PcRGLX_3rd"/>
    <property type="match status" value="1"/>
</dbReference>
<dbReference type="Proteomes" id="UP001145799">
    <property type="component" value="Unassembled WGS sequence"/>
</dbReference>
<evidence type="ECO:0000313" key="8">
    <source>
        <dbReference type="Proteomes" id="UP001183604"/>
    </source>
</evidence>
<evidence type="ECO:0000256" key="1">
    <source>
        <dbReference type="SAM" id="MobiDB-lite"/>
    </source>
</evidence>
<keyword evidence="8" id="KW-1185">Reference proteome</keyword>
<dbReference type="InterPro" id="IPR048329">
    <property type="entry name" value="PcRGLX_1st"/>
</dbReference>
<dbReference type="InterPro" id="IPR045793">
    <property type="entry name" value="PcRGLX/YetA-like"/>
</dbReference>
<reference evidence="6 8" key="2">
    <citation type="submission" date="2023-07" db="EMBL/GenBank/DDBJ databases">
        <title>Sequencing the genomes of 1000 actinobacteria strains.</title>
        <authorList>
            <person name="Klenk H.-P."/>
        </authorList>
    </citation>
    <scope>NUCLEOTIDE SEQUENCE [LARGE SCALE GENOMIC DNA]</scope>
    <source>
        <strain evidence="6 8">DSM 44724</strain>
    </source>
</reference>
<dbReference type="AlphaFoldDB" id="A0A9X3PHU8"/>
<sequence length="928" mass="101292">MTTIDIPLRWLDDAAPDLTLGGVTCGVPLAAGAVTDPEQLGVLDASGEPVPAQTWALATWPDGSVKWAGIALGADREPSDTYRVVNAAKASSAGPNAVSHPEGTIEPGALQSRHTRPRVADSQAMSDPAGTLEPGAPELRHARLQVTAHPTGPGLDIDTGACRVLIPGAGPNLVGSIQIQGTEVASAGRLLSSRQTRPEPAAPDRIEAVGHVTGCVLEQAGPLRAVVRLTGTHRDRDGREWLPFTVRLVFAAGASTFRLVHSFVWDGDPERDFLTSLGLAFTVPLREAAHDRHLRIAGADGGFLREAVRGLTGLRRDPGPEVRAAQLEGRPTPPPAEWSGGVERLSKWIPAWADYSLRQLNANGYTLHKRTSANRPWIDIAQGTRSDGLAYVGDTTGGLAVGLTGFWQSHPTGLDVRAADTDAATLTTWLWSPDAAPMDLRFYHDGLGQEDYADQLDALEITYEDYEPGFGTAHGIGRTHELTVTPYPATPPVEALARLVRGTATRPQLVPTPEALHAARVLGDWDLPDRTSPHRAALEDRLDFLLDFYAGQVDQRSWYGFWNYGDVMHAYDPDRHTWRYDIGGYAWDNSELSPDLWLWTSFLRTGRADVFRLAERMTRHTGDVDVYHRGPWQGLGTRHNVQHWGCSAKQLRISTPAYRRCHYFLTGDEHTRDLMLELRDSDATFLALDPTRKVRADAAAYKPERRALAVGLGTDWSALAATWLADWEITGNERSRDRLIGTMRDIGALPRGFFTGEALYDLDTGRFDTNRDRVDVSHLSAVFGLVEVCSELVALIDAGQIDAPGFREAWLQYCRLYLASPEEQRAELGAAPSGIHLEQAHSRLTAYAANQAGDDALADHAWRAYFAGGEFMGEEAFQAVRILPPRVLSPVDEARTLWTNDAAQCGLATIQNLALIGHRLANGMPNAT</sequence>
<dbReference type="PANTHER" id="PTHR40081">
    <property type="entry name" value="CONCANAVALIN A-LIKE LECTIN/GLUCANASE"/>
    <property type="match status" value="1"/>
</dbReference>
<reference evidence="5" key="1">
    <citation type="submission" date="2022-12" db="EMBL/GenBank/DDBJ databases">
        <title>Gycomyces niveus sp.nov., a novel actinomycete isolated from soil in Shouguang.</title>
        <authorList>
            <person name="Yang X."/>
        </authorList>
    </citation>
    <scope>NUCLEOTIDE SEQUENCE</scope>
    <source>
        <strain evidence="5">DSM 44724</strain>
    </source>
</reference>
<name>A0A9X3PHU8_9ACTN</name>
<dbReference type="Pfam" id="PF21345">
    <property type="entry name" value="PcRGLX_2nd"/>
    <property type="match status" value="1"/>
</dbReference>
<feature type="domain" description="PcRGLX/YetA-like C-terminal alpha/alpha toroid" evidence="4">
    <location>
        <begin position="507"/>
        <end position="919"/>
    </location>
</feature>
<dbReference type="PANTHER" id="PTHR40081:SF1">
    <property type="entry name" value="TAT PATHWAY SIGNAL SEQUENCE DOMAIN PROTEIN"/>
    <property type="match status" value="1"/>
</dbReference>
<evidence type="ECO:0000259" key="2">
    <source>
        <dbReference type="Pfam" id="PF19501"/>
    </source>
</evidence>